<evidence type="ECO:0008006" key="4">
    <source>
        <dbReference type="Google" id="ProtNLM"/>
    </source>
</evidence>
<dbReference type="PANTHER" id="PTHR36111">
    <property type="entry name" value="INNER MEMBRANE PROTEIN-RELATED"/>
    <property type="match status" value="1"/>
</dbReference>
<dbReference type="Proteomes" id="UP000000503">
    <property type="component" value="Chromosome"/>
</dbReference>
<gene>
    <name evidence="2" type="ordered locus">Spica_0942</name>
</gene>
<dbReference type="EMBL" id="CP002868">
    <property type="protein sequence ID" value="AEJ19092.1"/>
    <property type="molecule type" value="Genomic_DNA"/>
</dbReference>
<keyword evidence="1" id="KW-0472">Membrane</keyword>
<dbReference type="RefSeq" id="WP_013968403.1">
    <property type="nucleotide sequence ID" value="NC_015732.1"/>
</dbReference>
<evidence type="ECO:0000313" key="2">
    <source>
        <dbReference type="EMBL" id="AEJ19092.1"/>
    </source>
</evidence>
<dbReference type="OrthoDB" id="9797976at2"/>
<feature type="transmembrane region" description="Helical" evidence="1">
    <location>
        <begin position="202"/>
        <end position="223"/>
    </location>
</feature>
<dbReference type="InterPro" id="IPR007563">
    <property type="entry name" value="DUF554"/>
</dbReference>
<keyword evidence="3" id="KW-1185">Reference proteome</keyword>
<feature type="transmembrane region" description="Helical" evidence="1">
    <location>
        <begin position="160"/>
        <end position="182"/>
    </location>
</feature>
<dbReference type="PANTHER" id="PTHR36111:SF2">
    <property type="entry name" value="INNER MEMBRANE PROTEIN"/>
    <property type="match status" value="1"/>
</dbReference>
<feature type="transmembrane region" description="Helical" evidence="1">
    <location>
        <begin position="55"/>
        <end position="72"/>
    </location>
</feature>
<reference evidence="3" key="1">
    <citation type="journal article" date="2013" name="Stand. Genomic Sci.">
        <title>Genome sequence of the thermophilic fresh-water bacterium Spirochaeta caldaria type strain (H1(T)), reclassification of Spirochaeta caldaria, Spirochaeta stenostrepta, and Spirochaeta zuelzerae in the genus Treponema as Treponema caldaria comb. nov., Treponema stenostrepta comb. nov., and Treponema zuelzerae comb. nov., and emendation of the genus Treponema.</title>
        <authorList>
            <person name="Abt B."/>
            <person name="Goker M."/>
            <person name="Scheuner C."/>
            <person name="Han C."/>
            <person name="Lu M."/>
            <person name="Misra M."/>
            <person name="Lapidus A."/>
            <person name="Nolan M."/>
            <person name="Lucas S."/>
            <person name="Hammon N."/>
            <person name="Deshpande S."/>
            <person name="Cheng J.F."/>
            <person name="Tapia R."/>
            <person name="Goodwin L.A."/>
            <person name="Pitluck S."/>
            <person name="Liolios K."/>
            <person name="Pagani I."/>
            <person name="Ivanova N."/>
            <person name="Mavromatis K."/>
            <person name="Mikhailova N."/>
            <person name="Huntemann M."/>
            <person name="Pati A."/>
            <person name="Chen A."/>
            <person name="Palaniappan K."/>
            <person name="Land M."/>
            <person name="Hauser L."/>
            <person name="Jeffries C.D."/>
            <person name="Rohde M."/>
            <person name="Spring S."/>
            <person name="Gronow S."/>
            <person name="Detter J.C."/>
            <person name="Bristow J."/>
            <person name="Eisen J.A."/>
            <person name="Markowitz V."/>
            <person name="Hugenholtz P."/>
            <person name="Kyrpides N.C."/>
            <person name="Woyke T."/>
            <person name="Klenk H.P."/>
        </authorList>
    </citation>
    <scope>NUCLEOTIDE SEQUENCE</scope>
    <source>
        <strain evidence="3">ATCC 51460 / DSM 7334 / H1</strain>
    </source>
</reference>
<dbReference type="AlphaFoldDB" id="F8F2H7"/>
<keyword evidence="1" id="KW-0812">Transmembrane</keyword>
<feature type="transmembrane region" description="Helical" evidence="1">
    <location>
        <begin position="32"/>
        <end position="50"/>
    </location>
</feature>
<dbReference type="HOGENOM" id="CLU_091659_0_0_12"/>
<proteinExistence type="predicted"/>
<dbReference type="Pfam" id="PF04474">
    <property type="entry name" value="DUF554"/>
    <property type="match status" value="1"/>
</dbReference>
<sequence>MIATIVNALAVIFGSLLGLVLGGKISDKYRTVVFDGAGITTVVIGITMAITSQRIIYLALALIIGGLIGTALDFDSAILRFGRFLEKLSLKGKAKSELKATKVQSTENPTDHRSSWDFGHAFLNASVLFCVGAMALLGSFKAGTEGDYTLILTKSILDGFMAILMTAAMGPGVAFSALPILVYQGLLTLGAQSVKPLVSSLMLSELTGVGGAMVLMIGLNLLSVKSIKTANFLPALVLIVILTLLDPYLLSLAAIWGIN</sequence>
<evidence type="ECO:0000313" key="3">
    <source>
        <dbReference type="Proteomes" id="UP000000503"/>
    </source>
</evidence>
<name>F8F2H7_GRAC1</name>
<keyword evidence="1" id="KW-1133">Transmembrane helix</keyword>
<accession>F8F2H7</accession>
<protein>
    <recommendedName>
        <fullName evidence="4">DUF554 domain-containing protein</fullName>
    </recommendedName>
</protein>
<evidence type="ECO:0000256" key="1">
    <source>
        <dbReference type="SAM" id="Phobius"/>
    </source>
</evidence>
<dbReference type="KEGG" id="scd:Spica_0942"/>
<feature type="transmembrane region" description="Helical" evidence="1">
    <location>
        <begin position="121"/>
        <end position="140"/>
    </location>
</feature>
<feature type="transmembrane region" description="Helical" evidence="1">
    <location>
        <begin position="235"/>
        <end position="258"/>
    </location>
</feature>
<dbReference type="STRING" id="744872.Spica_0942"/>
<organism evidence="2 3">
    <name type="scientific">Gracilinema caldarium (strain ATCC 51460 / DSM 7334 / H1)</name>
    <name type="common">Treponema caldarium</name>
    <dbReference type="NCBI Taxonomy" id="744872"/>
    <lineage>
        <taxon>Bacteria</taxon>
        <taxon>Pseudomonadati</taxon>
        <taxon>Spirochaetota</taxon>
        <taxon>Spirochaetia</taxon>
        <taxon>Spirochaetales</taxon>
        <taxon>Breznakiellaceae</taxon>
        <taxon>Gracilinema</taxon>
    </lineage>
</organism>
<dbReference type="eggNOG" id="COG1811">
    <property type="taxonomic scope" value="Bacteria"/>
</dbReference>